<dbReference type="GO" id="GO:0003677">
    <property type="term" value="F:DNA binding"/>
    <property type="evidence" value="ECO:0007669"/>
    <property type="project" value="UniProtKB-KW"/>
</dbReference>
<evidence type="ECO:0000256" key="4">
    <source>
        <dbReference type="ARBA" id="ARBA00023125"/>
    </source>
</evidence>
<dbReference type="PROSITE" id="PS50931">
    <property type="entry name" value="HTH_LYSR"/>
    <property type="match status" value="1"/>
</dbReference>
<dbReference type="CDD" id="cd08412">
    <property type="entry name" value="PBP2_PAO1_like"/>
    <property type="match status" value="1"/>
</dbReference>
<proteinExistence type="inferred from homology"/>
<keyword evidence="5" id="KW-0804">Transcription</keyword>
<dbReference type="Proteomes" id="UP000199245">
    <property type="component" value="Unassembled WGS sequence"/>
</dbReference>
<reference evidence="7 8" key="1">
    <citation type="submission" date="2016-10" db="EMBL/GenBank/DDBJ databases">
        <authorList>
            <person name="de Groot N.N."/>
        </authorList>
    </citation>
    <scope>NUCLEOTIDE SEQUENCE [LARGE SCALE GENOMIC DNA]</scope>
    <source>
        <strain evidence="7 8">R5</strain>
    </source>
</reference>
<dbReference type="GO" id="GO:0032993">
    <property type="term" value="C:protein-DNA complex"/>
    <property type="evidence" value="ECO:0007669"/>
    <property type="project" value="TreeGrafter"/>
</dbReference>
<dbReference type="Pfam" id="PF00126">
    <property type="entry name" value="HTH_1"/>
    <property type="match status" value="1"/>
</dbReference>
<evidence type="ECO:0000256" key="3">
    <source>
        <dbReference type="ARBA" id="ARBA00023015"/>
    </source>
</evidence>
<accession>A0A1G7A194</accession>
<dbReference type="InterPro" id="IPR005119">
    <property type="entry name" value="LysR_subst-bd"/>
</dbReference>
<organism evidence="7 8">
    <name type="scientific">Bradyrhizobium brasilense</name>
    <dbReference type="NCBI Taxonomy" id="1419277"/>
    <lineage>
        <taxon>Bacteria</taxon>
        <taxon>Pseudomonadati</taxon>
        <taxon>Pseudomonadota</taxon>
        <taxon>Alphaproteobacteria</taxon>
        <taxon>Hyphomicrobiales</taxon>
        <taxon>Nitrobacteraceae</taxon>
        <taxon>Bradyrhizobium</taxon>
    </lineage>
</organism>
<dbReference type="SUPFAM" id="SSF53850">
    <property type="entry name" value="Periplasmic binding protein-like II"/>
    <property type="match status" value="1"/>
</dbReference>
<evidence type="ECO:0000256" key="5">
    <source>
        <dbReference type="ARBA" id="ARBA00023163"/>
    </source>
</evidence>
<dbReference type="GO" id="GO:0003700">
    <property type="term" value="F:DNA-binding transcription factor activity"/>
    <property type="evidence" value="ECO:0007669"/>
    <property type="project" value="InterPro"/>
</dbReference>
<evidence type="ECO:0000313" key="7">
    <source>
        <dbReference type="EMBL" id="SDE07666.1"/>
    </source>
</evidence>
<dbReference type="SUPFAM" id="SSF46785">
    <property type="entry name" value="Winged helix' DNA-binding domain"/>
    <property type="match status" value="1"/>
</dbReference>
<dbReference type="InterPro" id="IPR000847">
    <property type="entry name" value="LysR_HTH_N"/>
</dbReference>
<dbReference type="Gene3D" id="3.40.190.10">
    <property type="entry name" value="Periplasmic binding protein-like II"/>
    <property type="match status" value="2"/>
</dbReference>
<dbReference type="InterPro" id="IPR036388">
    <property type="entry name" value="WH-like_DNA-bd_sf"/>
</dbReference>
<name>A0A1G7A194_9BRAD</name>
<keyword evidence="3" id="KW-0805">Transcription regulation</keyword>
<keyword evidence="4 7" id="KW-0238">DNA-binding</keyword>
<sequence>MSCANIRTTAMSVSLKQIRYFVAAAETGRISQAAIDLNVSQSAVTAAIQQLEATVCARLLERAPNGVTVTMEGSRFLSQGRHILAAVAEAVRDTQMSAGPLFGTIRVGVTYTVSGYFLPRHQMRFKASFPGITIELFEAPRDVLERALVDGALDLAVMLVSNLRDNAMLTSETLLRSPRRLWLAPEHPLTRAERVHLADVATYPYVMLTVDEAKHTSMRYWNNASLEPKTVFRTSSVEAVRSMVAGGMGIAILSDLIYRPWSLEGQRIETRVIEDEVPSMDIGLAWRRDTKPSEAAMAFRDFMRFAVAGVGPARPPVSMDHRHQAEEAIEI</sequence>
<feature type="domain" description="HTH lysR-type" evidence="6">
    <location>
        <begin position="13"/>
        <end position="70"/>
    </location>
</feature>
<comment type="function">
    <text evidence="1">NodD regulates the expression of the nodABCFE genes which encode other nodulation proteins. NodD is also a negative regulator of its own expression. Binds flavonoids as inducers.</text>
</comment>
<dbReference type="PANTHER" id="PTHR30346">
    <property type="entry name" value="TRANSCRIPTIONAL DUAL REGULATOR HCAR-RELATED"/>
    <property type="match status" value="1"/>
</dbReference>
<evidence type="ECO:0000313" key="8">
    <source>
        <dbReference type="Proteomes" id="UP000199245"/>
    </source>
</evidence>
<evidence type="ECO:0000259" key="6">
    <source>
        <dbReference type="PROSITE" id="PS50931"/>
    </source>
</evidence>
<dbReference type="AlphaFoldDB" id="A0A1G7A194"/>
<dbReference type="PANTHER" id="PTHR30346:SF0">
    <property type="entry name" value="HCA OPERON TRANSCRIPTIONAL ACTIVATOR HCAR"/>
    <property type="match status" value="1"/>
</dbReference>
<comment type="similarity">
    <text evidence="2">Belongs to the LysR transcriptional regulatory family.</text>
</comment>
<evidence type="ECO:0000256" key="2">
    <source>
        <dbReference type="ARBA" id="ARBA00009437"/>
    </source>
</evidence>
<evidence type="ECO:0000256" key="1">
    <source>
        <dbReference type="ARBA" id="ARBA00003502"/>
    </source>
</evidence>
<dbReference type="Pfam" id="PF03466">
    <property type="entry name" value="LysR_substrate"/>
    <property type="match status" value="1"/>
</dbReference>
<dbReference type="EMBL" id="FMZW01000019">
    <property type="protein sequence ID" value="SDE07666.1"/>
    <property type="molecule type" value="Genomic_DNA"/>
</dbReference>
<protein>
    <submittedName>
        <fullName evidence="7">DNA-binding transcriptional regulator, LysR family</fullName>
    </submittedName>
</protein>
<dbReference type="InterPro" id="IPR036390">
    <property type="entry name" value="WH_DNA-bd_sf"/>
</dbReference>
<gene>
    <name evidence="7" type="ORF">SAMN05216337_1019109</name>
</gene>
<dbReference type="Gene3D" id="1.10.10.10">
    <property type="entry name" value="Winged helix-like DNA-binding domain superfamily/Winged helix DNA-binding domain"/>
    <property type="match status" value="1"/>
</dbReference>